<sequence>MEKSQATNKSKNKILGFLPKAAVSFQDPTFSTGKDKRSDGTNAKKGNTHLNTGSSSPIRSGKSKNSNFDTQEPTSPKISCMGQIKHKKKLCKNKYVSLPKEFEPKIKLIGHPSELKKKPSMVLNMFSSTVKPERRKSDASTDHNKKPPLPDRAPSISQMKRFASSRDSRTLANFDWKTAQIAPEEREYYSEGGEYDVIIPFSAPIVVARSGSGGGGVAVEPRKEINLWKRRTMAQPKPLVLEMMLPIVEESLAPSGRGLGLEQGRRQAEQQRVQIEGVGNRLMGMGWEKERSNRG</sequence>
<dbReference type="Proteomes" id="UP000834106">
    <property type="component" value="Chromosome 15"/>
</dbReference>
<dbReference type="AlphaFoldDB" id="A0AAD1ZYU8"/>
<dbReference type="PANTHER" id="PTHR34779">
    <property type="entry name" value="OS09G0542900 PROTEIN"/>
    <property type="match status" value="1"/>
</dbReference>
<keyword evidence="3" id="KW-1185">Reference proteome</keyword>
<organism evidence="2 3">
    <name type="scientific">Fraxinus pennsylvanica</name>
    <dbReference type="NCBI Taxonomy" id="56036"/>
    <lineage>
        <taxon>Eukaryota</taxon>
        <taxon>Viridiplantae</taxon>
        <taxon>Streptophyta</taxon>
        <taxon>Embryophyta</taxon>
        <taxon>Tracheophyta</taxon>
        <taxon>Spermatophyta</taxon>
        <taxon>Magnoliopsida</taxon>
        <taxon>eudicotyledons</taxon>
        <taxon>Gunneridae</taxon>
        <taxon>Pentapetalae</taxon>
        <taxon>asterids</taxon>
        <taxon>lamiids</taxon>
        <taxon>Lamiales</taxon>
        <taxon>Oleaceae</taxon>
        <taxon>Oleeae</taxon>
        <taxon>Fraxinus</taxon>
    </lineage>
</organism>
<dbReference type="EMBL" id="OU503050">
    <property type="protein sequence ID" value="CAI9777919.1"/>
    <property type="molecule type" value="Genomic_DNA"/>
</dbReference>
<feature type="region of interest" description="Disordered" evidence="1">
    <location>
        <begin position="26"/>
        <end position="81"/>
    </location>
</feature>
<accession>A0AAD1ZYU8</accession>
<reference evidence="2" key="1">
    <citation type="submission" date="2023-05" db="EMBL/GenBank/DDBJ databases">
        <authorList>
            <person name="Huff M."/>
        </authorList>
    </citation>
    <scope>NUCLEOTIDE SEQUENCE</scope>
</reference>
<dbReference type="PANTHER" id="PTHR34779:SF1">
    <property type="entry name" value="OS09G0542900 PROTEIN"/>
    <property type="match status" value="1"/>
</dbReference>
<gene>
    <name evidence="2" type="ORF">FPE_LOCUS25349</name>
</gene>
<evidence type="ECO:0000313" key="2">
    <source>
        <dbReference type="EMBL" id="CAI9777919.1"/>
    </source>
</evidence>
<feature type="region of interest" description="Disordered" evidence="1">
    <location>
        <begin position="127"/>
        <end position="157"/>
    </location>
</feature>
<evidence type="ECO:0000256" key="1">
    <source>
        <dbReference type="SAM" id="MobiDB-lite"/>
    </source>
</evidence>
<dbReference type="InterPro" id="IPR038796">
    <property type="entry name" value="At1g76070-like"/>
</dbReference>
<protein>
    <submittedName>
        <fullName evidence="2">Uncharacterized protein</fullName>
    </submittedName>
</protein>
<feature type="compositionally biased region" description="Basic and acidic residues" evidence="1">
    <location>
        <begin position="131"/>
        <end position="149"/>
    </location>
</feature>
<name>A0AAD1ZYU8_9LAMI</name>
<feature type="compositionally biased region" description="Polar residues" evidence="1">
    <location>
        <begin position="40"/>
        <end position="77"/>
    </location>
</feature>
<evidence type="ECO:0000313" key="3">
    <source>
        <dbReference type="Proteomes" id="UP000834106"/>
    </source>
</evidence>
<proteinExistence type="predicted"/>